<accession>A0A5B9QYU3</accession>
<keyword evidence="1" id="KW-0175">Coiled coil</keyword>
<reference evidence="5 6" key="1">
    <citation type="submission" date="2019-08" db="EMBL/GenBank/DDBJ databases">
        <title>Deep-cultivation of Planctomycetes and their phenomic and genomic characterization uncovers novel biology.</title>
        <authorList>
            <person name="Wiegand S."/>
            <person name="Jogler M."/>
            <person name="Boedeker C."/>
            <person name="Pinto D."/>
            <person name="Vollmers J."/>
            <person name="Rivas-Marin E."/>
            <person name="Kohn T."/>
            <person name="Peeters S.H."/>
            <person name="Heuer A."/>
            <person name="Rast P."/>
            <person name="Oberbeckmann S."/>
            <person name="Bunk B."/>
            <person name="Jeske O."/>
            <person name="Meyerdierks A."/>
            <person name="Storesund J.E."/>
            <person name="Kallscheuer N."/>
            <person name="Luecker S."/>
            <person name="Lage O.M."/>
            <person name="Pohl T."/>
            <person name="Merkel B.J."/>
            <person name="Hornburger P."/>
            <person name="Mueller R.-W."/>
            <person name="Bruemmer F."/>
            <person name="Labrenz M."/>
            <person name="Spormann A.M."/>
            <person name="Op den Camp H."/>
            <person name="Overmann J."/>
            <person name="Amann R."/>
            <person name="Jetten M.S.M."/>
            <person name="Mascher T."/>
            <person name="Medema M.H."/>
            <person name="Devos D.P."/>
            <person name="Kaster A.-K."/>
            <person name="Ovreas L."/>
            <person name="Rohde M."/>
            <person name="Galperin M.Y."/>
            <person name="Jogler C."/>
        </authorList>
    </citation>
    <scope>NUCLEOTIDE SEQUENCE [LARGE SCALE GENOMIC DNA]</scope>
    <source>
        <strain evidence="5 6">UC8</strain>
    </source>
</reference>
<dbReference type="Pfam" id="PF07587">
    <property type="entry name" value="PSD1"/>
    <property type="match status" value="1"/>
</dbReference>
<gene>
    <name evidence="5" type="ORF">UC8_51630</name>
</gene>
<evidence type="ECO:0000259" key="2">
    <source>
        <dbReference type="Pfam" id="PF07583"/>
    </source>
</evidence>
<feature type="domain" description="Cytochrome C Planctomycete-type" evidence="4">
    <location>
        <begin position="91"/>
        <end position="146"/>
    </location>
</feature>
<dbReference type="Gene3D" id="2.60.120.200">
    <property type="match status" value="1"/>
</dbReference>
<dbReference type="InterPro" id="IPR011444">
    <property type="entry name" value="DUF1549"/>
</dbReference>
<dbReference type="Proteomes" id="UP000325286">
    <property type="component" value="Chromosome"/>
</dbReference>
<feature type="domain" description="DUF1553" evidence="3">
    <location>
        <begin position="595"/>
        <end position="838"/>
    </location>
</feature>
<evidence type="ECO:0000259" key="3">
    <source>
        <dbReference type="Pfam" id="PF07587"/>
    </source>
</evidence>
<dbReference type="InterPro" id="IPR013320">
    <property type="entry name" value="ConA-like_dom_sf"/>
</dbReference>
<keyword evidence="6" id="KW-1185">Reference proteome</keyword>
<feature type="coiled-coil region" evidence="1">
    <location>
        <begin position="433"/>
        <end position="460"/>
    </location>
</feature>
<evidence type="ECO:0000256" key="1">
    <source>
        <dbReference type="SAM" id="Coils"/>
    </source>
</evidence>
<dbReference type="PANTHER" id="PTHR35889:SF3">
    <property type="entry name" value="F-BOX DOMAIN-CONTAINING PROTEIN"/>
    <property type="match status" value="1"/>
</dbReference>
<dbReference type="EMBL" id="CP042914">
    <property type="protein sequence ID" value="QEG43119.1"/>
    <property type="molecule type" value="Genomic_DNA"/>
</dbReference>
<dbReference type="AlphaFoldDB" id="A0A5B9QYU3"/>
<sequence length="1121" mass="126782">MVAFRSAKAAAELGSLPFSSSRFRNFRGAKSDLATFIMLNFMTVLYRFPIAWLLLIAASLLPRAAWSDEPPTPQQLQFFEKHVRPLLIDQCYKCHSAKASKGGLRVDSRSSLLLGGESGPAIEPGDPEASVLIEAVRYESFEMPPSKKLNDQQIDVLSKWIAMGAPWPGDHQDVVRRPEGKTFTDEELNWWAFQPRTDPTPPTELVRAEWCRNEIDRFIAAEHDRQQLVPAPEADRATLLRRLYFDLVGLPPTPEEVQAFAQNTDPQAYEQVVDDLLKRPEYGERWARHWLDLVRYAESDGYRADIARPQAWRYRDYVIESFNNDKPYDRFVQEQLAGDELFPDDPAALIATGFMRHGIFEYNVPDIRGQWDNILNEITDVTGDVFFGLGFQCARCHDHKFDPLLQQDYFRLRAFFEATLPRDDVIAATAEQKAQHAAQLAVYQEKTRELRAELNALLEKPLQDIFEATIKRYPDDLKELIRKAPDDLSPYERQLFQFADRLVRHEQARVDSRAKAETKDQILALRRELAKFDSLKPKSLPRPMTITDVGSVAPPTIIPKKKTVVAPGFPTILAPELPPITPPQTPDHFSPTTGRRSVLARWLTRPDNPLSARLIVNRVWQYHFGRGLAANSSDFGHLGGPPSHPELLDWLSNRFVEDGWRLKSLHRQIVTSATYRQSASHPQLAKFQRKDPSNRWYWRGEVRRLDAEQIRDSIVAVTDQLQSTRGGPGVLADRPRRSIYTRVMRNSLDPLMKAFDLPQFISSTSDRDATTTPVQSLLLINSQVMLAHATALAERVQAVEHNGDNDDKNVTARIERLWWLAFGRQPTSNELAEATAFLIAQEQTRSGERSDDGVPANVTTGQVPYRDGQAVLFEDPPQQESFSIPAEPRLDAENFTFEAIFQLRSVYSSGAVRTLGAKMARIDSRSGWLFAISGKGSRRKPQSPVLQIFGLNAQGKAQEVVLFSDHHLELNKPYYAAVSVRMAQPDTPGVVRFHLKDLSNDDEPLSTVEFPNPLVSMTLNHDPLTVGSGRNGDRFDGLIDEVRLSNRVLEKPELLLASEQIAPATVGYWRFESQPGLLEDSVPDGLRIELGGRGPQFTPAEAAFVDLCHVLLNSNEFLYVR</sequence>
<proteinExistence type="predicted"/>
<evidence type="ECO:0000259" key="4">
    <source>
        <dbReference type="Pfam" id="PF07635"/>
    </source>
</evidence>
<protein>
    <submittedName>
        <fullName evidence="5">Planctomycete cytochrome C</fullName>
    </submittedName>
</protein>
<evidence type="ECO:0000313" key="5">
    <source>
        <dbReference type="EMBL" id="QEG43119.1"/>
    </source>
</evidence>
<feature type="domain" description="DUF1549" evidence="2">
    <location>
        <begin position="214"/>
        <end position="419"/>
    </location>
</feature>
<organism evidence="5 6">
    <name type="scientific">Roseimaritima ulvae</name>
    <dbReference type="NCBI Taxonomy" id="980254"/>
    <lineage>
        <taxon>Bacteria</taxon>
        <taxon>Pseudomonadati</taxon>
        <taxon>Planctomycetota</taxon>
        <taxon>Planctomycetia</taxon>
        <taxon>Pirellulales</taxon>
        <taxon>Pirellulaceae</taxon>
        <taxon>Roseimaritima</taxon>
    </lineage>
</organism>
<dbReference type="PANTHER" id="PTHR35889">
    <property type="entry name" value="CYCLOINULO-OLIGOSACCHARIDE FRUCTANOTRANSFERASE-RELATED"/>
    <property type="match status" value="1"/>
</dbReference>
<dbReference type="InterPro" id="IPR011429">
    <property type="entry name" value="Cyt_c_Planctomycete-type"/>
</dbReference>
<dbReference type="Pfam" id="PF07583">
    <property type="entry name" value="PSCyt2"/>
    <property type="match status" value="1"/>
</dbReference>
<name>A0A5B9QYU3_9BACT</name>
<dbReference type="InterPro" id="IPR022655">
    <property type="entry name" value="DUF1553"/>
</dbReference>
<dbReference type="KEGG" id="rul:UC8_51630"/>
<dbReference type="SUPFAM" id="SSF49899">
    <property type="entry name" value="Concanavalin A-like lectins/glucanases"/>
    <property type="match status" value="1"/>
</dbReference>
<dbReference type="Pfam" id="PF07635">
    <property type="entry name" value="PSCyt1"/>
    <property type="match status" value="1"/>
</dbReference>
<evidence type="ECO:0000313" key="6">
    <source>
        <dbReference type="Proteomes" id="UP000325286"/>
    </source>
</evidence>